<name>A1K8T1_AZOSB</name>
<dbReference type="PANTHER" id="PTHR43861">
    <property type="entry name" value="TRANS-ACONITATE 2-METHYLTRANSFERASE-RELATED"/>
    <property type="match status" value="1"/>
</dbReference>
<feature type="domain" description="Methyltransferase" evidence="3">
    <location>
        <begin position="54"/>
        <end position="149"/>
    </location>
</feature>
<dbReference type="Proteomes" id="UP000002588">
    <property type="component" value="Chromosome"/>
</dbReference>
<dbReference type="Gene3D" id="3.40.50.150">
    <property type="entry name" value="Vaccinia Virus protein VP39"/>
    <property type="match status" value="1"/>
</dbReference>
<dbReference type="GO" id="GO:0032259">
    <property type="term" value="P:methylation"/>
    <property type="evidence" value="ECO:0007669"/>
    <property type="project" value="UniProtKB-KW"/>
</dbReference>
<dbReference type="InterPro" id="IPR029063">
    <property type="entry name" value="SAM-dependent_MTases_sf"/>
</dbReference>
<dbReference type="Pfam" id="PF13649">
    <property type="entry name" value="Methyltransf_25"/>
    <property type="match status" value="1"/>
</dbReference>
<evidence type="ECO:0000259" key="3">
    <source>
        <dbReference type="Pfam" id="PF13649"/>
    </source>
</evidence>
<accession>A1K8T1</accession>
<evidence type="ECO:0000256" key="2">
    <source>
        <dbReference type="ARBA" id="ARBA00022679"/>
    </source>
</evidence>
<dbReference type="SUPFAM" id="SSF53335">
    <property type="entry name" value="S-adenosyl-L-methionine-dependent methyltransferases"/>
    <property type="match status" value="1"/>
</dbReference>
<dbReference type="EC" id="2.1.1.-" evidence="4"/>
<evidence type="ECO:0000313" key="5">
    <source>
        <dbReference type="Proteomes" id="UP000002588"/>
    </source>
</evidence>
<evidence type="ECO:0000256" key="1">
    <source>
        <dbReference type="ARBA" id="ARBA00022603"/>
    </source>
</evidence>
<organism evidence="4 5">
    <name type="scientific">Azoarcus sp. (strain BH72)</name>
    <dbReference type="NCBI Taxonomy" id="418699"/>
    <lineage>
        <taxon>Bacteria</taxon>
        <taxon>Pseudomonadati</taxon>
        <taxon>Pseudomonadota</taxon>
        <taxon>Betaproteobacteria</taxon>
        <taxon>Rhodocyclales</taxon>
        <taxon>Zoogloeaceae</taxon>
        <taxon>Azoarcus</taxon>
    </lineage>
</organism>
<dbReference type="HOGENOM" id="CLU_037990_2_5_4"/>
<dbReference type="KEGG" id="azo:azo2619"/>
<reference evidence="4 5" key="1">
    <citation type="journal article" date="2006" name="Nat. Biotechnol.">
        <title>Complete genome of the mutualistic, N2-fixing grass endophyte Azoarcus sp. strain BH72.</title>
        <authorList>
            <person name="Krause A."/>
            <person name="Ramakumar A."/>
            <person name="Bartels D."/>
            <person name="Battistoni F."/>
            <person name="Bekel T."/>
            <person name="Boch J."/>
            <person name="Boehm M."/>
            <person name="Friedrich F."/>
            <person name="Hurek T."/>
            <person name="Krause L."/>
            <person name="Linke B."/>
            <person name="McHardy A.C."/>
            <person name="Sarkar A."/>
            <person name="Schneiker S."/>
            <person name="Syed A.A."/>
            <person name="Thauer R."/>
            <person name="Vorhoelter F.-J."/>
            <person name="Weidner S."/>
            <person name="Puehler A."/>
            <person name="Reinhold-Hurek B."/>
            <person name="Kaiser O."/>
            <person name="Goesmann A."/>
        </authorList>
    </citation>
    <scope>NUCLEOTIDE SEQUENCE [LARGE SCALE GENOMIC DNA]</scope>
    <source>
        <strain evidence="4 5">BH72</strain>
    </source>
</reference>
<sequence>MNKTYDSGNKTQGALWNGSAGQAWVENQTLLDTMFQPIADLLLDTLADTPDAAVLDVGCGAGATTVDIARRVAPHGRCTGIDVSAPMITAARARAAQHGASADFVCADAQAHDFGPACFDLVVSRFGVMFFDDPVAAFAGLRRATRSKGRLRFVAWRSPAENPFHTVAEQAARPLLPQLPQRRPNEPGQFGFADREHVARILEQAGWRGIDIRPADIACAFPAHHLPTYMARMGAVGRALDDADAATRTAVMEALHPVFAPFIHGEEVRFTAACWDVRASAAPGD</sequence>
<keyword evidence="5" id="KW-1185">Reference proteome</keyword>
<dbReference type="eggNOG" id="COG2226">
    <property type="taxonomic scope" value="Bacteria"/>
</dbReference>
<dbReference type="GO" id="GO:0008168">
    <property type="term" value="F:methyltransferase activity"/>
    <property type="evidence" value="ECO:0007669"/>
    <property type="project" value="UniProtKB-KW"/>
</dbReference>
<dbReference type="PANTHER" id="PTHR43861:SF1">
    <property type="entry name" value="TRANS-ACONITATE 2-METHYLTRANSFERASE"/>
    <property type="match status" value="1"/>
</dbReference>
<gene>
    <name evidence="4" type="ordered locus">azo2619</name>
</gene>
<keyword evidence="1 4" id="KW-0489">Methyltransferase</keyword>
<evidence type="ECO:0000313" key="4">
    <source>
        <dbReference type="EMBL" id="CAL95236.1"/>
    </source>
</evidence>
<keyword evidence="2 4" id="KW-0808">Transferase</keyword>
<dbReference type="CDD" id="cd02440">
    <property type="entry name" value="AdoMet_MTases"/>
    <property type="match status" value="1"/>
</dbReference>
<protein>
    <submittedName>
        <fullName evidence="4">Methyltransferase</fullName>
        <ecNumber evidence="4">2.1.1.-</ecNumber>
    </submittedName>
</protein>
<dbReference type="InterPro" id="IPR041698">
    <property type="entry name" value="Methyltransf_25"/>
</dbReference>
<proteinExistence type="predicted"/>
<dbReference type="RefSeq" id="WP_011766346.1">
    <property type="nucleotide sequence ID" value="NC_008702.1"/>
</dbReference>
<dbReference type="STRING" id="62928.azo2619"/>
<dbReference type="EMBL" id="AM406670">
    <property type="protein sequence ID" value="CAL95236.1"/>
    <property type="molecule type" value="Genomic_DNA"/>
</dbReference>
<dbReference type="AlphaFoldDB" id="A1K8T1"/>